<gene>
    <name evidence="2" type="ORF">GCM10010967_29470</name>
</gene>
<reference evidence="3" key="1">
    <citation type="journal article" date="2019" name="Int. J. Syst. Evol. Microbiol.">
        <title>The Global Catalogue of Microorganisms (GCM) 10K type strain sequencing project: providing services to taxonomists for standard genome sequencing and annotation.</title>
        <authorList>
            <consortium name="The Broad Institute Genomics Platform"/>
            <consortium name="The Broad Institute Genome Sequencing Center for Infectious Disease"/>
            <person name="Wu L."/>
            <person name="Ma J."/>
        </authorList>
    </citation>
    <scope>NUCLEOTIDE SEQUENCE [LARGE SCALE GENOMIC DNA]</scope>
    <source>
        <strain evidence="3">CGMCC 1.6375</strain>
    </source>
</reference>
<comment type="caution">
    <text evidence="2">The sequence shown here is derived from an EMBL/GenBank/DDBJ whole genome shotgun (WGS) entry which is preliminary data.</text>
</comment>
<proteinExistence type="predicted"/>
<dbReference type="Proteomes" id="UP000632339">
    <property type="component" value="Unassembled WGS sequence"/>
</dbReference>
<evidence type="ECO:0008006" key="4">
    <source>
        <dbReference type="Google" id="ProtNLM"/>
    </source>
</evidence>
<evidence type="ECO:0000256" key="1">
    <source>
        <dbReference type="SAM" id="SignalP"/>
    </source>
</evidence>
<protein>
    <recommendedName>
        <fullName evidence="4">PepSY-like beta-lactamase-inhibitor</fullName>
    </recommendedName>
</protein>
<dbReference type="Gene3D" id="3.10.450.360">
    <property type="match status" value="1"/>
</dbReference>
<keyword evidence="1" id="KW-0732">Signal</keyword>
<organism evidence="2 3">
    <name type="scientific">Dyadobacter beijingensis</name>
    <dbReference type="NCBI Taxonomy" id="365489"/>
    <lineage>
        <taxon>Bacteria</taxon>
        <taxon>Pseudomonadati</taxon>
        <taxon>Bacteroidota</taxon>
        <taxon>Cytophagia</taxon>
        <taxon>Cytophagales</taxon>
        <taxon>Spirosomataceae</taxon>
        <taxon>Dyadobacter</taxon>
    </lineage>
</organism>
<name>A0ABQ2HYC1_9BACT</name>
<feature type="chain" id="PRO_5046613234" description="PepSY-like beta-lactamase-inhibitor" evidence="1">
    <location>
        <begin position="21"/>
        <end position="178"/>
    </location>
</feature>
<accession>A0ABQ2HYC1</accession>
<evidence type="ECO:0000313" key="3">
    <source>
        <dbReference type="Proteomes" id="UP000632339"/>
    </source>
</evidence>
<feature type="signal peptide" evidence="1">
    <location>
        <begin position="1"/>
        <end position="20"/>
    </location>
</feature>
<dbReference type="RefSeq" id="WP_019943094.1">
    <property type="nucleotide sequence ID" value="NZ_BMLI01000001.1"/>
</dbReference>
<keyword evidence="3" id="KW-1185">Reference proteome</keyword>
<evidence type="ECO:0000313" key="2">
    <source>
        <dbReference type="EMBL" id="GGM94332.1"/>
    </source>
</evidence>
<dbReference type="EMBL" id="BMLI01000001">
    <property type="protein sequence ID" value="GGM94332.1"/>
    <property type="molecule type" value="Genomic_DNA"/>
</dbReference>
<sequence>MKTFITSAIIAALAITGAQAQTLAKEIRKENKAEKHAEARNDVSSRSKDSFYADFGQVNDAVWSRGPQFDEVTFTKDGQKLTAFYDGHFMLVGTTADKKFADIPAKAQQDIEKHFKGYAIGGVLEYKDNENNDTNMLLYGTQFEDADHYFVTVSKGKEADVLMVKADGQVSFFSTLRK</sequence>